<dbReference type="InterPro" id="IPR000571">
    <property type="entry name" value="Znf_CCCH"/>
</dbReference>
<organism evidence="1 2">
    <name type="scientific">Durusdinium trenchii</name>
    <dbReference type="NCBI Taxonomy" id="1381693"/>
    <lineage>
        <taxon>Eukaryota</taxon>
        <taxon>Sar</taxon>
        <taxon>Alveolata</taxon>
        <taxon>Dinophyceae</taxon>
        <taxon>Suessiales</taxon>
        <taxon>Symbiodiniaceae</taxon>
        <taxon>Durusdinium</taxon>
    </lineage>
</organism>
<dbReference type="Pfam" id="PF00642">
    <property type="entry name" value="zf-CCCH"/>
    <property type="match status" value="1"/>
</dbReference>
<dbReference type="PANTHER" id="PTHR12547:SF18">
    <property type="entry name" value="PROTEIN TIS11"/>
    <property type="match status" value="1"/>
</dbReference>
<reference evidence="1 2" key="1">
    <citation type="submission" date="2024-02" db="EMBL/GenBank/DDBJ databases">
        <authorList>
            <person name="Chen Y."/>
            <person name="Shah S."/>
            <person name="Dougan E. K."/>
            <person name="Thang M."/>
            <person name="Chan C."/>
        </authorList>
    </citation>
    <scope>NUCLEOTIDE SEQUENCE [LARGE SCALE GENOMIC DNA]</scope>
</reference>
<protein>
    <submittedName>
        <fullName evidence="1">Uncharacterized protein</fullName>
    </submittedName>
</protein>
<dbReference type="Pfam" id="PF14608">
    <property type="entry name" value="zf-CCCH_2"/>
    <property type="match status" value="1"/>
</dbReference>
<accession>A0ABP0Q5N2</accession>
<dbReference type="PANTHER" id="PTHR12547">
    <property type="entry name" value="CCCH ZINC FINGER/TIS11-RELATED"/>
    <property type="match status" value="1"/>
</dbReference>
<dbReference type="InterPro" id="IPR036855">
    <property type="entry name" value="Znf_CCCH_sf"/>
</dbReference>
<dbReference type="EMBL" id="CAXAMN010024064">
    <property type="protein sequence ID" value="CAK9083550.1"/>
    <property type="molecule type" value="Genomic_DNA"/>
</dbReference>
<sequence>MVAADLSSKLKRTKICKFWVFNRCTLGEACTFAHSTCDLQEQPDLVKTELCFQFMSKGQCKRGAACTFAHGKKELRKPRKEMPKSAALAHGKMSAEAQECLSETEAKPEPVAPPSEIFAELHQRIEHAESALKGVNAMVMHINMMSHSVPNTFRPPPGLPPPECLKEDDADTASTTASTQSSTPSTPRENQSEPASPTNQIFWL</sequence>
<dbReference type="Proteomes" id="UP001642484">
    <property type="component" value="Unassembled WGS sequence"/>
</dbReference>
<dbReference type="Gene3D" id="4.10.1000.10">
    <property type="entry name" value="Zinc finger, CCCH-type"/>
    <property type="match status" value="2"/>
</dbReference>
<dbReference type="InterPro" id="IPR045877">
    <property type="entry name" value="ZFP36-like"/>
</dbReference>
<dbReference type="PROSITE" id="PS50103">
    <property type="entry name" value="ZF_C3H1"/>
    <property type="match status" value="2"/>
</dbReference>
<keyword evidence="2" id="KW-1185">Reference proteome</keyword>
<proteinExistence type="predicted"/>
<dbReference type="SMART" id="SM00356">
    <property type="entry name" value="ZnF_C3H1"/>
    <property type="match status" value="2"/>
</dbReference>
<dbReference type="SUPFAM" id="SSF90229">
    <property type="entry name" value="CCCH zinc finger"/>
    <property type="match status" value="2"/>
</dbReference>
<evidence type="ECO:0000313" key="1">
    <source>
        <dbReference type="EMBL" id="CAK9083550.1"/>
    </source>
</evidence>
<comment type="caution">
    <text evidence="1">The sequence shown here is derived from an EMBL/GenBank/DDBJ whole genome shotgun (WGS) entry which is preliminary data.</text>
</comment>
<evidence type="ECO:0000313" key="2">
    <source>
        <dbReference type="Proteomes" id="UP001642484"/>
    </source>
</evidence>
<name>A0ABP0Q5N2_9DINO</name>
<gene>
    <name evidence="1" type="ORF">CCMP2556_LOCUS40717</name>
</gene>